<evidence type="ECO:0000256" key="2">
    <source>
        <dbReference type="SAM" id="SignalP"/>
    </source>
</evidence>
<organism evidence="4 5">
    <name type="scientific">Diplodia corticola</name>
    <dbReference type="NCBI Taxonomy" id="236234"/>
    <lineage>
        <taxon>Eukaryota</taxon>
        <taxon>Fungi</taxon>
        <taxon>Dikarya</taxon>
        <taxon>Ascomycota</taxon>
        <taxon>Pezizomycotina</taxon>
        <taxon>Dothideomycetes</taxon>
        <taxon>Dothideomycetes incertae sedis</taxon>
        <taxon>Botryosphaeriales</taxon>
        <taxon>Botryosphaeriaceae</taxon>
        <taxon>Diplodia</taxon>
    </lineage>
</organism>
<keyword evidence="1 2" id="KW-0732">Signal</keyword>
<gene>
    <name evidence="4" type="ORF">BKCO1_8000032</name>
</gene>
<dbReference type="PROSITE" id="PS50213">
    <property type="entry name" value="FAS1"/>
    <property type="match status" value="1"/>
</dbReference>
<dbReference type="EMBL" id="MNUE01000080">
    <property type="protein sequence ID" value="OJD29466.1"/>
    <property type="molecule type" value="Genomic_DNA"/>
</dbReference>
<evidence type="ECO:0000313" key="4">
    <source>
        <dbReference type="EMBL" id="OJD29466.1"/>
    </source>
</evidence>
<accession>A0A1J9QN19</accession>
<dbReference type="InterPro" id="IPR036378">
    <property type="entry name" value="FAS1_dom_sf"/>
</dbReference>
<evidence type="ECO:0000259" key="3">
    <source>
        <dbReference type="PROSITE" id="PS50213"/>
    </source>
</evidence>
<evidence type="ECO:0000313" key="5">
    <source>
        <dbReference type="Proteomes" id="UP000183809"/>
    </source>
</evidence>
<feature type="domain" description="FAS1" evidence="3">
    <location>
        <begin position="57"/>
        <end position="204"/>
    </location>
</feature>
<evidence type="ECO:0000256" key="1">
    <source>
        <dbReference type="ARBA" id="ARBA00022729"/>
    </source>
</evidence>
<name>A0A1J9QN19_9PEZI</name>
<dbReference type="OrthoDB" id="5551751at2759"/>
<comment type="caution">
    <text evidence="4">The sequence shown here is derived from an EMBL/GenBank/DDBJ whole genome shotgun (WGS) entry which is preliminary data.</text>
</comment>
<dbReference type="AlphaFoldDB" id="A0A1J9QN19"/>
<dbReference type="InterPro" id="IPR040200">
    <property type="entry name" value="Mug57-like"/>
</dbReference>
<dbReference type="Gene3D" id="3.40.30.10">
    <property type="entry name" value="Glutaredoxin"/>
    <property type="match status" value="1"/>
</dbReference>
<dbReference type="SUPFAM" id="SSF52833">
    <property type="entry name" value="Thioredoxin-like"/>
    <property type="match status" value="1"/>
</dbReference>
<feature type="signal peptide" evidence="2">
    <location>
        <begin position="1"/>
        <end position="23"/>
    </location>
</feature>
<dbReference type="Gene3D" id="2.30.180.10">
    <property type="entry name" value="FAS1 domain"/>
    <property type="match status" value="1"/>
</dbReference>
<dbReference type="InterPro" id="IPR000782">
    <property type="entry name" value="FAS1_domain"/>
</dbReference>
<dbReference type="STRING" id="236234.A0A1J9QN19"/>
<keyword evidence="5" id="KW-1185">Reference proteome</keyword>
<protein>
    <submittedName>
        <fullName evidence="4">Fas1 domain-containing protein</fullName>
    </submittedName>
</protein>
<dbReference type="PANTHER" id="PTHR28156">
    <property type="entry name" value="FAS1 DOMAIN-CONTAINING PROTEIN YDR262W"/>
    <property type="match status" value="1"/>
</dbReference>
<dbReference type="PANTHER" id="PTHR28156:SF1">
    <property type="entry name" value="FAS1 DOMAIN-CONTAINING PROTEIN YDR262W"/>
    <property type="match status" value="1"/>
</dbReference>
<dbReference type="SUPFAM" id="SSF82153">
    <property type="entry name" value="FAS1 domain"/>
    <property type="match status" value="1"/>
</dbReference>
<dbReference type="InterPro" id="IPR036249">
    <property type="entry name" value="Thioredoxin-like_sf"/>
</dbReference>
<feature type="chain" id="PRO_5009656540" evidence="2">
    <location>
        <begin position="24"/>
        <end position="447"/>
    </location>
</feature>
<reference evidence="4 5" key="1">
    <citation type="submission" date="2016-10" db="EMBL/GenBank/DDBJ databases">
        <title>Proteomics and genomics reveal pathogen-plant mechanisms compatible with a hemibiotrophic lifestyle of Diplodia corticola.</title>
        <authorList>
            <person name="Fernandes I."/>
            <person name="De Jonge R."/>
            <person name="Van De Peer Y."/>
            <person name="Devreese B."/>
            <person name="Alves A."/>
            <person name="Esteves A.C."/>
        </authorList>
    </citation>
    <scope>NUCLEOTIDE SEQUENCE [LARGE SCALE GENOMIC DNA]</scope>
    <source>
        <strain evidence="4 5">CBS 112549</strain>
    </source>
</reference>
<dbReference type="RefSeq" id="XP_020125726.1">
    <property type="nucleotide sequence ID" value="XM_020279169.1"/>
</dbReference>
<dbReference type="GeneID" id="31019431"/>
<dbReference type="Proteomes" id="UP000183809">
    <property type="component" value="Unassembled WGS sequence"/>
</dbReference>
<proteinExistence type="predicted"/>
<sequence>MRHPLFLGSLLAPAFFLVTSARAGPLWREKLADVLDQVPSFNIPSIVMPPAASSDDAPILSDVMGKDRSVNIFSGFTRDVDSVAARLNDGSQNATILAPDNSAIHSLPRKPWEDARDYESLGANAYEGADGSSRAQKNLERFVNAHIVPESPWKENDKIQSLAGNTVWYEITDGKKMLQPGNVEVSAIADKVANGEVWVIKGVLNYAQTSIRESNSSKTMSLAPKFAGQKLASGVKTVHTLELCMYIPSAYKLKPATDNQFPSSTDLDYVCPFSKKMFNTIYDHVLPTIKSKYDSQLQIIFRQQIQPWHPSSTLVHEAGAAVLRLAPAQFYAFSRALFDQQTDFFDVKVVNETRNETYKRLAKIAAGVGLDEEHVYGLLEISDKPGPDGALNTGNKVTDDVKVMVKTNRLVGIHVTPTVVFNGVVENSISSSFTKEQWEDWLEKNVV</sequence>
<dbReference type="Pfam" id="PF02469">
    <property type="entry name" value="Fasciclin"/>
    <property type="match status" value="1"/>
</dbReference>